<feature type="compositionally biased region" description="Basic residues" evidence="4">
    <location>
        <begin position="685"/>
        <end position="714"/>
    </location>
</feature>
<dbReference type="PANTHER" id="PTHR12687">
    <property type="entry name" value="NUCLEOLAR COMPLEX 2 AND RAD4-RELATED"/>
    <property type="match status" value="1"/>
</dbReference>
<comment type="subcellular location">
    <subcellularLocation>
        <location evidence="1">Nucleus</location>
    </subcellularLocation>
</comment>
<dbReference type="InterPro" id="IPR005343">
    <property type="entry name" value="Noc2"/>
</dbReference>
<feature type="compositionally biased region" description="Acidic residues" evidence="4">
    <location>
        <begin position="628"/>
        <end position="638"/>
    </location>
</feature>
<evidence type="ECO:0000256" key="4">
    <source>
        <dbReference type="SAM" id="MobiDB-lite"/>
    </source>
</evidence>
<keyword evidence="6" id="KW-1185">Reference proteome</keyword>
<comment type="similarity">
    <text evidence="2">Belongs to the NOC2 family.</text>
</comment>
<dbReference type="Pfam" id="PF03715">
    <property type="entry name" value="Noc2"/>
    <property type="match status" value="2"/>
</dbReference>
<feature type="region of interest" description="Disordered" evidence="4">
    <location>
        <begin position="607"/>
        <end position="714"/>
    </location>
</feature>
<dbReference type="GO" id="GO:0005730">
    <property type="term" value="C:nucleolus"/>
    <property type="evidence" value="ECO:0007669"/>
    <property type="project" value="TreeGrafter"/>
</dbReference>
<dbReference type="PANTHER" id="PTHR12687:SF4">
    <property type="entry name" value="NUCLEOLAR COMPLEX PROTEIN 2 HOMOLOG"/>
    <property type="match status" value="1"/>
</dbReference>
<dbReference type="GO" id="GO:0042273">
    <property type="term" value="P:ribosomal large subunit biogenesis"/>
    <property type="evidence" value="ECO:0007669"/>
    <property type="project" value="TreeGrafter"/>
</dbReference>
<dbReference type="GO" id="GO:0030691">
    <property type="term" value="C:Noc2p-Noc3p complex"/>
    <property type="evidence" value="ECO:0007669"/>
    <property type="project" value="TreeGrafter"/>
</dbReference>
<feature type="compositionally biased region" description="Polar residues" evidence="4">
    <location>
        <begin position="8"/>
        <end position="28"/>
    </location>
</feature>
<dbReference type="AlphaFoldDB" id="A0A6A4WGA3"/>
<keyword evidence="3" id="KW-0539">Nucleus</keyword>
<dbReference type="Proteomes" id="UP000440578">
    <property type="component" value="Unassembled WGS sequence"/>
</dbReference>
<evidence type="ECO:0000256" key="3">
    <source>
        <dbReference type="ARBA" id="ARBA00023242"/>
    </source>
</evidence>
<sequence>MKAKKVKSQNSSNAKQGTASKSKKNGVSSDDKDAALASMSIDQFLASGFDSDDDGDAESDTPMNGGDHETESAEEPDDSSGEEEEESSEEEGNEEDFHKSLDKLKDTDPEFYKFLQENDKDVFEGEEEKETEQPEPADEDSAEDSDDEPSDPSGLSLTQISRWEAALASTQAKSALKEVTAAFRSAVQRATGGGAEGASTIDDPTVFNSLVRLCLNELLASSGSAAMQRALLRHLLAMTPYLATEQRLCSQLVSRLVALWSAGEEEVRVLAFVNLYRLTRRNQAALLDTVLMKAYLAYVKNCAFTSAQSWPHIHLMRRSLVELYSIDPSVSYQRAFLYIRQLAIHLRNAKLDKKKFHVVYNWQYVHCLLCVSMSLCVQFQVVYNWQYVHCLLLWSALIGEDRSEELRLLLYPLTQIMLGTVNLITTSRHYPLRLHVVRALTQLSAATNTFIPVLPLLLQVLHQTDFNKRSSRVSMRPLDLSCMLRFSEAELKENGFRDGVFDGVLSALVEYLHVECCSLAFPELVVLARIQLKEFLSKCKVRTYNQQMKEVLDKIKANAEHLDARRQTLPFELSDLEAVRRWEQERRTEGTPFTAFYELWRARQEKKSSAKPGKDSKISVRAGPDAVDSVDEDEENSEDEVRPFDEDAEDDSEGEQEDGEMVLRLESESDEVEDEGDKLEPLKPSKNKQKKQQKSKKRKRPQQTKAGAKKAKVR</sequence>
<dbReference type="OrthoDB" id="10266662at2759"/>
<evidence type="ECO:0000313" key="5">
    <source>
        <dbReference type="EMBL" id="KAF0304269.1"/>
    </source>
</evidence>
<name>A0A6A4WGA3_AMPAM</name>
<dbReference type="InterPro" id="IPR016024">
    <property type="entry name" value="ARM-type_fold"/>
</dbReference>
<feature type="compositionally biased region" description="Acidic residues" evidence="4">
    <location>
        <begin position="50"/>
        <end position="59"/>
    </location>
</feature>
<evidence type="ECO:0000256" key="1">
    <source>
        <dbReference type="ARBA" id="ARBA00004123"/>
    </source>
</evidence>
<feature type="compositionally biased region" description="Acidic residues" evidence="4">
    <location>
        <begin position="646"/>
        <end position="660"/>
    </location>
</feature>
<evidence type="ECO:0000256" key="2">
    <source>
        <dbReference type="ARBA" id="ARBA00005907"/>
    </source>
</evidence>
<dbReference type="SUPFAM" id="SSF48371">
    <property type="entry name" value="ARM repeat"/>
    <property type="match status" value="1"/>
</dbReference>
<feature type="compositionally biased region" description="Acidic residues" evidence="4">
    <location>
        <begin position="72"/>
        <end position="94"/>
    </location>
</feature>
<feature type="compositionally biased region" description="Acidic residues" evidence="4">
    <location>
        <begin position="668"/>
        <end position="677"/>
    </location>
</feature>
<organism evidence="5 6">
    <name type="scientific">Amphibalanus amphitrite</name>
    <name type="common">Striped barnacle</name>
    <name type="synonym">Balanus amphitrite</name>
    <dbReference type="NCBI Taxonomy" id="1232801"/>
    <lineage>
        <taxon>Eukaryota</taxon>
        <taxon>Metazoa</taxon>
        <taxon>Ecdysozoa</taxon>
        <taxon>Arthropoda</taxon>
        <taxon>Crustacea</taxon>
        <taxon>Multicrustacea</taxon>
        <taxon>Cirripedia</taxon>
        <taxon>Thoracica</taxon>
        <taxon>Thoracicalcarea</taxon>
        <taxon>Balanomorpha</taxon>
        <taxon>Balanoidea</taxon>
        <taxon>Balanidae</taxon>
        <taxon>Amphibalaninae</taxon>
        <taxon>Amphibalanus</taxon>
    </lineage>
</organism>
<feature type="compositionally biased region" description="Basic and acidic residues" evidence="4">
    <location>
        <begin position="607"/>
        <end position="618"/>
    </location>
</feature>
<reference evidence="5 6" key="1">
    <citation type="submission" date="2019-07" db="EMBL/GenBank/DDBJ databases">
        <title>Draft genome assembly of a fouling barnacle, Amphibalanus amphitrite (Darwin, 1854): The first reference genome for Thecostraca.</title>
        <authorList>
            <person name="Kim W."/>
        </authorList>
    </citation>
    <scope>NUCLEOTIDE SEQUENCE [LARGE SCALE GENOMIC DNA]</scope>
    <source>
        <strain evidence="5">SNU_AA5</strain>
        <tissue evidence="5">Soma without cirri and trophi</tissue>
    </source>
</reference>
<feature type="compositionally biased region" description="Acidic residues" evidence="4">
    <location>
        <begin position="124"/>
        <end position="150"/>
    </location>
</feature>
<gene>
    <name evidence="5" type="primary">Noc2l_1</name>
    <name evidence="5" type="ORF">FJT64_023904</name>
</gene>
<dbReference type="GO" id="GO:0030690">
    <property type="term" value="C:Noc1p-Noc2p complex"/>
    <property type="evidence" value="ECO:0007669"/>
    <property type="project" value="TreeGrafter"/>
</dbReference>
<comment type="caution">
    <text evidence="5">The sequence shown here is derived from an EMBL/GenBank/DDBJ whole genome shotgun (WGS) entry which is preliminary data.</text>
</comment>
<evidence type="ECO:0000313" key="6">
    <source>
        <dbReference type="Proteomes" id="UP000440578"/>
    </source>
</evidence>
<dbReference type="EMBL" id="VIIS01000861">
    <property type="protein sequence ID" value="KAF0304269.1"/>
    <property type="molecule type" value="Genomic_DNA"/>
</dbReference>
<proteinExistence type="inferred from homology"/>
<dbReference type="GO" id="GO:0005654">
    <property type="term" value="C:nucleoplasm"/>
    <property type="evidence" value="ECO:0007669"/>
    <property type="project" value="TreeGrafter"/>
</dbReference>
<feature type="compositionally biased region" description="Basic and acidic residues" evidence="4">
    <location>
        <begin position="95"/>
        <end position="123"/>
    </location>
</feature>
<feature type="region of interest" description="Disordered" evidence="4">
    <location>
        <begin position="1"/>
        <end position="156"/>
    </location>
</feature>
<protein>
    <submittedName>
        <fullName evidence="5">Nucleolar complex protein 2</fullName>
    </submittedName>
</protein>
<accession>A0A6A4WGA3</accession>